<keyword evidence="7 8" id="KW-0472">Membrane</keyword>
<feature type="transmembrane region" description="Helical" evidence="8">
    <location>
        <begin position="986"/>
        <end position="1003"/>
    </location>
</feature>
<dbReference type="PRINTS" id="PR00119">
    <property type="entry name" value="CATATPASE"/>
</dbReference>
<dbReference type="Pfam" id="PF00122">
    <property type="entry name" value="E1-E2_ATPase"/>
    <property type="match status" value="1"/>
</dbReference>
<comment type="caution">
    <text evidence="10">The sequence shown here is derived from an EMBL/GenBank/DDBJ whole genome shotgun (WGS) entry which is preliminary data.</text>
</comment>
<evidence type="ECO:0000256" key="8">
    <source>
        <dbReference type="SAM" id="Phobius"/>
    </source>
</evidence>
<dbReference type="SFLD" id="SFLDF00027">
    <property type="entry name" value="p-type_atpase"/>
    <property type="match status" value="1"/>
</dbReference>
<dbReference type="PANTHER" id="PTHR42861">
    <property type="entry name" value="CALCIUM-TRANSPORTING ATPASE"/>
    <property type="match status" value="1"/>
</dbReference>
<feature type="domain" description="Cation-transporting P-type ATPase N-terminal" evidence="9">
    <location>
        <begin position="17"/>
        <end position="91"/>
    </location>
</feature>
<dbReference type="SUPFAM" id="SSF81665">
    <property type="entry name" value="Calcium ATPase, transmembrane domain M"/>
    <property type="match status" value="1"/>
</dbReference>
<feature type="transmembrane region" description="Helical" evidence="8">
    <location>
        <begin position="92"/>
        <end position="111"/>
    </location>
</feature>
<dbReference type="GO" id="GO:0016020">
    <property type="term" value="C:membrane"/>
    <property type="evidence" value="ECO:0007669"/>
    <property type="project" value="UniProtKB-SubCell"/>
</dbReference>
<dbReference type="Pfam" id="PF13246">
    <property type="entry name" value="Cation_ATPase"/>
    <property type="match status" value="1"/>
</dbReference>
<dbReference type="EMBL" id="JADGJD010000636">
    <property type="protein sequence ID" value="KAJ3049494.1"/>
    <property type="molecule type" value="Genomic_DNA"/>
</dbReference>
<dbReference type="AlphaFoldDB" id="A0AAD5SBK8"/>
<dbReference type="Gene3D" id="3.40.1110.10">
    <property type="entry name" value="Calcium-transporting ATPase, cytoplasmic domain N"/>
    <property type="match status" value="1"/>
</dbReference>
<dbReference type="NCBIfam" id="TIGR01494">
    <property type="entry name" value="ATPase_P-type"/>
    <property type="match status" value="3"/>
</dbReference>
<comment type="subcellular location">
    <subcellularLocation>
        <location evidence="1">Membrane</location>
        <topology evidence="1">Multi-pass membrane protein</topology>
    </subcellularLocation>
</comment>
<dbReference type="InterPro" id="IPR023298">
    <property type="entry name" value="ATPase_P-typ_TM_dom_sf"/>
</dbReference>
<dbReference type="SFLD" id="SFLDS00003">
    <property type="entry name" value="Haloacid_Dehalogenase"/>
    <property type="match status" value="1"/>
</dbReference>
<dbReference type="InterPro" id="IPR044492">
    <property type="entry name" value="P_typ_ATPase_HD_dom"/>
</dbReference>
<dbReference type="PROSITE" id="PS00154">
    <property type="entry name" value="ATPASE_E1_E2"/>
    <property type="match status" value="1"/>
</dbReference>
<feature type="transmembrane region" description="Helical" evidence="8">
    <location>
        <begin position="864"/>
        <end position="885"/>
    </location>
</feature>
<name>A0AAD5SBK8_9FUNG</name>
<feature type="transmembrane region" description="Helical" evidence="8">
    <location>
        <begin position="351"/>
        <end position="372"/>
    </location>
</feature>
<dbReference type="InterPro" id="IPR008250">
    <property type="entry name" value="ATPase_P-typ_transduc_dom_A_sf"/>
</dbReference>
<dbReference type="InterPro" id="IPR001757">
    <property type="entry name" value="P_typ_ATPase"/>
</dbReference>
<dbReference type="Pfam" id="PF00689">
    <property type="entry name" value="Cation_ATPase_C"/>
    <property type="match status" value="2"/>
</dbReference>
<evidence type="ECO:0000259" key="9">
    <source>
        <dbReference type="SMART" id="SM00831"/>
    </source>
</evidence>
<evidence type="ECO:0000256" key="7">
    <source>
        <dbReference type="ARBA" id="ARBA00023136"/>
    </source>
</evidence>
<organism evidence="10 11">
    <name type="scientific">Rhizophlyctis rosea</name>
    <dbReference type="NCBI Taxonomy" id="64517"/>
    <lineage>
        <taxon>Eukaryota</taxon>
        <taxon>Fungi</taxon>
        <taxon>Fungi incertae sedis</taxon>
        <taxon>Chytridiomycota</taxon>
        <taxon>Chytridiomycota incertae sedis</taxon>
        <taxon>Chytridiomycetes</taxon>
        <taxon>Rhizophlyctidales</taxon>
        <taxon>Rhizophlyctidaceae</taxon>
        <taxon>Rhizophlyctis</taxon>
    </lineage>
</organism>
<evidence type="ECO:0000256" key="5">
    <source>
        <dbReference type="ARBA" id="ARBA00022967"/>
    </source>
</evidence>
<feature type="transmembrane region" description="Helical" evidence="8">
    <location>
        <begin position="937"/>
        <end position="958"/>
    </location>
</feature>
<keyword evidence="4" id="KW-0067">ATP-binding</keyword>
<evidence type="ECO:0000256" key="4">
    <source>
        <dbReference type="ARBA" id="ARBA00022840"/>
    </source>
</evidence>
<feature type="transmembrane region" description="Helical" evidence="8">
    <location>
        <begin position="831"/>
        <end position="852"/>
    </location>
</feature>
<dbReference type="SFLD" id="SFLDG00002">
    <property type="entry name" value="C1.7:_P-type_atpase_like"/>
    <property type="match status" value="1"/>
</dbReference>
<feature type="transmembrane region" description="Helical" evidence="8">
    <location>
        <begin position="378"/>
        <end position="404"/>
    </location>
</feature>
<dbReference type="InterPro" id="IPR004014">
    <property type="entry name" value="ATPase_P-typ_cation-transptr_N"/>
</dbReference>
<dbReference type="SUPFAM" id="SSF56784">
    <property type="entry name" value="HAD-like"/>
    <property type="match status" value="1"/>
</dbReference>
<reference evidence="10" key="1">
    <citation type="submission" date="2020-05" db="EMBL/GenBank/DDBJ databases">
        <title>Phylogenomic resolution of chytrid fungi.</title>
        <authorList>
            <person name="Stajich J.E."/>
            <person name="Amses K."/>
            <person name="Simmons R."/>
            <person name="Seto K."/>
            <person name="Myers J."/>
            <person name="Bonds A."/>
            <person name="Quandt C.A."/>
            <person name="Barry K."/>
            <person name="Liu P."/>
            <person name="Grigoriev I."/>
            <person name="Longcore J.E."/>
            <person name="James T.Y."/>
        </authorList>
    </citation>
    <scope>NUCLEOTIDE SEQUENCE</scope>
    <source>
        <strain evidence="10">JEL0318</strain>
    </source>
</reference>
<evidence type="ECO:0000256" key="1">
    <source>
        <dbReference type="ARBA" id="ARBA00004141"/>
    </source>
</evidence>
<dbReference type="GO" id="GO:0030001">
    <property type="term" value="P:metal ion transport"/>
    <property type="evidence" value="ECO:0007669"/>
    <property type="project" value="UniProtKB-ARBA"/>
</dbReference>
<dbReference type="SMART" id="SM00831">
    <property type="entry name" value="Cation_ATPase_N"/>
    <property type="match status" value="1"/>
</dbReference>
<feature type="transmembrane region" description="Helical" evidence="8">
    <location>
        <begin position="1057"/>
        <end position="1076"/>
    </location>
</feature>
<keyword evidence="6 8" id="KW-1133">Transmembrane helix</keyword>
<dbReference type="GO" id="GO:0016887">
    <property type="term" value="F:ATP hydrolysis activity"/>
    <property type="evidence" value="ECO:0007669"/>
    <property type="project" value="InterPro"/>
</dbReference>
<evidence type="ECO:0000313" key="10">
    <source>
        <dbReference type="EMBL" id="KAJ3049494.1"/>
    </source>
</evidence>
<keyword evidence="5" id="KW-1278">Translocase</keyword>
<dbReference type="InterPro" id="IPR006068">
    <property type="entry name" value="ATPase_P-typ_cation-transptr_C"/>
</dbReference>
<accession>A0AAD5SBK8</accession>
<proteinExistence type="predicted"/>
<feature type="transmembrane region" description="Helical" evidence="8">
    <location>
        <begin position="1024"/>
        <end position="1045"/>
    </location>
</feature>
<evidence type="ECO:0000256" key="2">
    <source>
        <dbReference type="ARBA" id="ARBA00022692"/>
    </source>
</evidence>
<keyword evidence="11" id="KW-1185">Reference proteome</keyword>
<dbReference type="InterPro" id="IPR059000">
    <property type="entry name" value="ATPase_P-type_domA"/>
</dbReference>
<dbReference type="InterPro" id="IPR023214">
    <property type="entry name" value="HAD_sf"/>
</dbReference>
<dbReference type="InterPro" id="IPR036412">
    <property type="entry name" value="HAD-like_sf"/>
</dbReference>
<dbReference type="Gene3D" id="2.70.150.10">
    <property type="entry name" value="Calcium-transporting ATPase, cytoplasmic transduction domain A"/>
    <property type="match status" value="1"/>
</dbReference>
<dbReference type="Proteomes" id="UP001212841">
    <property type="component" value="Unassembled WGS sequence"/>
</dbReference>
<sequence length="1115" mass="120481">MPKANSSGPPGGFELEGVYKLSADAVATQFTSDLDFGLTTQSATQRVSEYGENTIGLEAGPSAFKVFLGNLFNPMNAVLTIAVALAGSVKDIVQAVVLIVVILTNTFIGFYQEFRSEKTMAALRSLASPTARVLRDEKLQTIPSQHVVPGDIIFLEEGDQVPADVRLFEAVNLEIDEMLLTGESMPVRKTTNPIIPSAFPGVSDVGDSSMTINMDQNDPNFLAAFNEPLARFDTTRSTDAYQGEGDPPIGDRTNLAYSSTVVTKGRGKGIVYATGRSTQVGKIADLLSGKAKAPTNSEKASVSSHPDPDVGTQKWRERVAHSESVKRFLKLIGWGVKGDGKTPLQHSLDRMMLFLLVCAFCLAIIVFGAFKFNMGEIVALYAMSVAIAIVPEGLPAVLTVTLAIGVKSMAKQKALVRQLASIEALGMVTNICSDKTGTLTEGRMSAKAFWVAGKRFRVDGTGLDPTSGKVLREVPGAAEGEGEEVTETMVRDDEVLYEFAACNALCNNSVLHPPHDEEPEYKAVGDPTEVALQVLAHRLHYIRSAEIPAGGNVKFVAEQPFDPSIKRMTSVFRERRAKSGPESVELRFYMKGAVESVLAVCTGYYGEGGEVVDGVDDEFRNRTLTEMSALASQGLRVLGLAHRAQLVSSSDVSEIRHEVERDMIFLGLVGMYDPPRAESAESVRVCREAGIMVHMATGDHVDTARAIAKQIGILRPGDSDTLVCPASTFDKMSEVEIDRMELPLVLARCSPETKVKFIEALHRRGKFVAMTGDGTNDAPAIKLSDVGIAMGMNGSDVAKEASAIVLTDDNFASIVAAVREGRRLFANIVKFAMSFLGANVAEIVVLVFGLAVRSSSNEAIFPMAPIQILWLNMITSSPIALAIAYEPGDPDIMRVPPRGTDPTPAGPDAQPVIKKKSKFAGFLPSSTLFTPEFVLDALVYGITMGLCCLASFILTLALSENGFDVPAADCNHEHASSVYPGCEGVYRARGVVFVGLSLLLLIYGWNCKDLRKSNFDVKWLGNKYLIAAIVVGAVLVVPTTYIPVVNQKVFKQMPFDWEWGLIFAEFVIFVVVAELYKMLKRRYFARKGYMPSGVAQMEEVRVGTDGGLVHRGPGV</sequence>
<protein>
    <submittedName>
        <fullName evidence="10">Na+ ATPase</fullName>
    </submittedName>
</protein>
<dbReference type="InterPro" id="IPR018303">
    <property type="entry name" value="ATPase_P-typ_P_site"/>
</dbReference>
<dbReference type="PRINTS" id="PR00120">
    <property type="entry name" value="HATPASE"/>
</dbReference>
<keyword evidence="2 8" id="KW-0812">Transmembrane</keyword>
<evidence type="ECO:0000313" key="11">
    <source>
        <dbReference type="Proteomes" id="UP001212841"/>
    </source>
</evidence>
<dbReference type="Pfam" id="PF00690">
    <property type="entry name" value="Cation_ATPase_N"/>
    <property type="match status" value="1"/>
</dbReference>
<evidence type="ECO:0000256" key="3">
    <source>
        <dbReference type="ARBA" id="ARBA00022741"/>
    </source>
</evidence>
<dbReference type="SUPFAM" id="SSF81653">
    <property type="entry name" value="Calcium ATPase, transduction domain A"/>
    <property type="match status" value="1"/>
</dbReference>
<dbReference type="SUPFAM" id="SSF81660">
    <property type="entry name" value="Metal cation-transporting ATPase, ATP-binding domain N"/>
    <property type="match status" value="1"/>
</dbReference>
<dbReference type="InterPro" id="IPR023299">
    <property type="entry name" value="ATPase_P-typ_cyto_dom_N"/>
</dbReference>
<dbReference type="Gene3D" id="3.40.50.1000">
    <property type="entry name" value="HAD superfamily/HAD-like"/>
    <property type="match status" value="1"/>
</dbReference>
<dbReference type="GO" id="GO:0005524">
    <property type="term" value="F:ATP binding"/>
    <property type="evidence" value="ECO:0007669"/>
    <property type="project" value="UniProtKB-KW"/>
</dbReference>
<keyword evidence="3" id="KW-0547">Nucleotide-binding</keyword>
<feature type="transmembrane region" description="Helical" evidence="8">
    <location>
        <begin position="66"/>
        <end position="86"/>
    </location>
</feature>
<evidence type="ECO:0000256" key="6">
    <source>
        <dbReference type="ARBA" id="ARBA00022989"/>
    </source>
</evidence>
<dbReference type="FunFam" id="3.40.50.1000:FF:000193">
    <property type="entry name" value="Plasma membrane calcium-transporting ATPase 2"/>
    <property type="match status" value="1"/>
</dbReference>
<dbReference type="Gene3D" id="1.20.1110.10">
    <property type="entry name" value="Calcium-transporting ATPase, transmembrane domain"/>
    <property type="match status" value="2"/>
</dbReference>
<gene>
    <name evidence="10" type="primary">ENA1_2</name>
    <name evidence="10" type="ORF">HK097_009520</name>
</gene>